<keyword evidence="4" id="KW-0238">DNA-binding</keyword>
<evidence type="ECO:0000256" key="3">
    <source>
        <dbReference type="ARBA" id="ARBA00023015"/>
    </source>
</evidence>
<dbReference type="PANTHER" id="PTHR31001">
    <property type="entry name" value="UNCHARACTERIZED TRANSCRIPTIONAL REGULATORY PROTEIN"/>
    <property type="match status" value="1"/>
</dbReference>
<dbReference type="PROSITE" id="PS00463">
    <property type="entry name" value="ZN2_CY6_FUNGAL_1"/>
    <property type="match status" value="1"/>
</dbReference>
<evidence type="ECO:0000256" key="2">
    <source>
        <dbReference type="ARBA" id="ARBA00022723"/>
    </source>
</evidence>
<gene>
    <name evidence="9" type="ORF">HRR80_004367</name>
</gene>
<dbReference type="PANTHER" id="PTHR31001:SF85">
    <property type="entry name" value="ZN(II)2CYS6 TRANSCRIPTION FACTOR (EUROFUNG)"/>
    <property type="match status" value="1"/>
</dbReference>
<dbReference type="InterPro" id="IPR036864">
    <property type="entry name" value="Zn2-C6_fun-type_DNA-bd_sf"/>
</dbReference>
<dbReference type="Gene3D" id="4.10.240.10">
    <property type="entry name" value="Zn(2)-C6 fungal-type DNA-binding domain"/>
    <property type="match status" value="1"/>
</dbReference>
<accession>A0AAN6EU77</accession>
<dbReference type="Pfam" id="PF04082">
    <property type="entry name" value="Fungal_trans"/>
    <property type="match status" value="1"/>
</dbReference>
<comment type="subcellular location">
    <subcellularLocation>
        <location evidence="1">Nucleus</location>
    </subcellularLocation>
</comment>
<feature type="region of interest" description="Disordered" evidence="7">
    <location>
        <begin position="87"/>
        <end position="123"/>
    </location>
</feature>
<dbReference type="InterPro" id="IPR007219">
    <property type="entry name" value="XnlR_reg_dom"/>
</dbReference>
<organism evidence="9 10">
    <name type="scientific">Exophiala dermatitidis</name>
    <name type="common">Black yeast-like fungus</name>
    <name type="synonym">Wangiella dermatitidis</name>
    <dbReference type="NCBI Taxonomy" id="5970"/>
    <lineage>
        <taxon>Eukaryota</taxon>
        <taxon>Fungi</taxon>
        <taxon>Dikarya</taxon>
        <taxon>Ascomycota</taxon>
        <taxon>Pezizomycotina</taxon>
        <taxon>Eurotiomycetes</taxon>
        <taxon>Chaetothyriomycetidae</taxon>
        <taxon>Chaetothyriales</taxon>
        <taxon>Herpotrichiellaceae</taxon>
        <taxon>Exophiala</taxon>
    </lineage>
</organism>
<evidence type="ECO:0000256" key="6">
    <source>
        <dbReference type="ARBA" id="ARBA00023242"/>
    </source>
</evidence>
<evidence type="ECO:0000259" key="8">
    <source>
        <dbReference type="PROSITE" id="PS50048"/>
    </source>
</evidence>
<dbReference type="EMBL" id="JAJGCB010000007">
    <property type="protein sequence ID" value="KAJ8991746.1"/>
    <property type="molecule type" value="Genomic_DNA"/>
</dbReference>
<dbReference type="SMART" id="SM00906">
    <property type="entry name" value="Fungal_trans"/>
    <property type="match status" value="1"/>
</dbReference>
<name>A0AAN6EU77_EXODE</name>
<feature type="region of interest" description="Disordered" evidence="7">
    <location>
        <begin position="144"/>
        <end position="167"/>
    </location>
</feature>
<dbReference type="SMART" id="SM00066">
    <property type="entry name" value="GAL4"/>
    <property type="match status" value="1"/>
</dbReference>
<feature type="region of interest" description="Disordered" evidence="7">
    <location>
        <begin position="614"/>
        <end position="639"/>
    </location>
</feature>
<proteinExistence type="predicted"/>
<evidence type="ECO:0000256" key="5">
    <source>
        <dbReference type="ARBA" id="ARBA00023163"/>
    </source>
</evidence>
<feature type="compositionally biased region" description="Low complexity" evidence="7">
    <location>
        <begin position="108"/>
        <end position="123"/>
    </location>
</feature>
<comment type="caution">
    <text evidence="9">The sequence shown here is derived from an EMBL/GenBank/DDBJ whole genome shotgun (WGS) entry which is preliminary data.</text>
</comment>
<keyword evidence="2" id="KW-0479">Metal-binding</keyword>
<dbReference type="AlphaFoldDB" id="A0AAN6EU77"/>
<evidence type="ECO:0000256" key="7">
    <source>
        <dbReference type="SAM" id="MobiDB-lite"/>
    </source>
</evidence>
<sequence>MYDQPVVKEGGGNADAAQARVMPYTCQPCARRKVKCDKVAPTCSSCIKGKIECFYEAPPPRRPKRKRNETVFERVARYERTLQDNGLLRSTGVASPSYMETPQSIQNSSLLPDSQSLSSKSGKLVAGEGKARYVNSSLWRELGEEEMSQISHEEEDDKRTPAETTPSTEDLISSALLRLSHNLVDYHPKHSDAMKLWAVYVANVEPLCKVLHVPSMSRMVDAVSQRPSAASKAQECLLFAIYHIAVYSMTDEDCMREFGQAQASLLAKYQHAIRQALVNASWLKTTDMLVMQAFVLFLIAVRTQIDPHTFWILSGVAVRISQRMGLHHDGEKLGLPPFEVQMRRRLFWQLLPLDGYAGQVSGTGIMISPTSWDTKQPSNINDCQIYPGMPQQPVEQKGATEMMFVLARTELTRFYTQTGVRMKDLGGAVELKETVELERIVDEVENIAETKYLRYCDITDPLHFLTLGVVRSAANAVRLHSKMPQLMNQSIGDHERRHLCALAHKVLDADSAAYSHPKMKRYHWSFKGFFLGDAIICILTSIAKVGFFSSEELAAAWDKVAEVYTNHAEILQAKRAIHIAVGTVTLKAWMANPPKNSMPEPSFITALRSTQCGNKLSRSPESKAIGVGNRNESGKSPPVNEADAVFGNFDDTDFTLGNSLVPDGSEWLFWDQLIHDYETIPI</sequence>
<dbReference type="CDD" id="cd00067">
    <property type="entry name" value="GAL4"/>
    <property type="match status" value="1"/>
</dbReference>
<keyword evidence="5" id="KW-0804">Transcription</keyword>
<feature type="compositionally biased region" description="Polar residues" evidence="7">
    <location>
        <begin position="92"/>
        <end position="107"/>
    </location>
</feature>
<dbReference type="GO" id="GO:0005634">
    <property type="term" value="C:nucleus"/>
    <property type="evidence" value="ECO:0007669"/>
    <property type="project" value="UniProtKB-SubCell"/>
</dbReference>
<dbReference type="SUPFAM" id="SSF57701">
    <property type="entry name" value="Zn2/Cys6 DNA-binding domain"/>
    <property type="match status" value="1"/>
</dbReference>
<protein>
    <recommendedName>
        <fullName evidence="8">Zn(2)-C6 fungal-type domain-containing protein</fullName>
    </recommendedName>
</protein>
<evidence type="ECO:0000313" key="9">
    <source>
        <dbReference type="EMBL" id="KAJ8991746.1"/>
    </source>
</evidence>
<dbReference type="GO" id="GO:0006351">
    <property type="term" value="P:DNA-templated transcription"/>
    <property type="evidence" value="ECO:0007669"/>
    <property type="project" value="InterPro"/>
</dbReference>
<reference evidence="9" key="1">
    <citation type="submission" date="2023-01" db="EMBL/GenBank/DDBJ databases">
        <title>Exophiala dermititidis isolated from Cystic Fibrosis Patient.</title>
        <authorList>
            <person name="Kurbessoian T."/>
            <person name="Crocker A."/>
            <person name="Murante D."/>
            <person name="Hogan D.A."/>
            <person name="Stajich J.E."/>
        </authorList>
    </citation>
    <scope>NUCLEOTIDE SEQUENCE</scope>
    <source>
        <strain evidence="9">Ex8</strain>
    </source>
</reference>
<dbReference type="Proteomes" id="UP001161757">
    <property type="component" value="Unassembled WGS sequence"/>
</dbReference>
<feature type="domain" description="Zn(2)-C6 fungal-type" evidence="8">
    <location>
        <begin position="25"/>
        <end position="55"/>
    </location>
</feature>
<dbReference type="GO" id="GO:0008270">
    <property type="term" value="F:zinc ion binding"/>
    <property type="evidence" value="ECO:0007669"/>
    <property type="project" value="InterPro"/>
</dbReference>
<dbReference type="GO" id="GO:0000981">
    <property type="term" value="F:DNA-binding transcription factor activity, RNA polymerase II-specific"/>
    <property type="evidence" value="ECO:0007669"/>
    <property type="project" value="InterPro"/>
</dbReference>
<dbReference type="CDD" id="cd12148">
    <property type="entry name" value="fungal_TF_MHR"/>
    <property type="match status" value="1"/>
</dbReference>
<dbReference type="PROSITE" id="PS50048">
    <property type="entry name" value="ZN2_CY6_FUNGAL_2"/>
    <property type="match status" value="1"/>
</dbReference>
<dbReference type="Pfam" id="PF00172">
    <property type="entry name" value="Zn_clus"/>
    <property type="match status" value="1"/>
</dbReference>
<evidence type="ECO:0000256" key="4">
    <source>
        <dbReference type="ARBA" id="ARBA00023125"/>
    </source>
</evidence>
<dbReference type="GO" id="GO:0003677">
    <property type="term" value="F:DNA binding"/>
    <property type="evidence" value="ECO:0007669"/>
    <property type="project" value="UniProtKB-KW"/>
</dbReference>
<evidence type="ECO:0000313" key="10">
    <source>
        <dbReference type="Proteomes" id="UP001161757"/>
    </source>
</evidence>
<dbReference type="InterPro" id="IPR001138">
    <property type="entry name" value="Zn2Cys6_DnaBD"/>
</dbReference>
<keyword evidence="6" id="KW-0539">Nucleus</keyword>
<keyword evidence="3" id="KW-0805">Transcription regulation</keyword>
<dbReference type="InterPro" id="IPR050613">
    <property type="entry name" value="Sec_Metabolite_Reg"/>
</dbReference>
<evidence type="ECO:0000256" key="1">
    <source>
        <dbReference type="ARBA" id="ARBA00004123"/>
    </source>
</evidence>